<protein>
    <submittedName>
        <fullName evidence="1">MazG nucleotide pyrophosphohydrolase domain-containing protein</fullName>
    </submittedName>
</protein>
<accession>A0A1H1ZD45</accession>
<gene>
    <name evidence="1" type="ORF">SAMN04489834_3414</name>
</gene>
<keyword evidence="2" id="KW-1185">Reference proteome</keyword>
<reference evidence="2" key="1">
    <citation type="submission" date="2016-10" db="EMBL/GenBank/DDBJ databases">
        <authorList>
            <person name="Varghese N."/>
            <person name="Submissions S."/>
        </authorList>
    </citation>
    <scope>NUCLEOTIDE SEQUENCE [LARGE SCALE GENOMIC DNA]</scope>
    <source>
        <strain evidence="2">DSM 21772</strain>
    </source>
</reference>
<dbReference type="EMBL" id="LT629742">
    <property type="protein sequence ID" value="SDT31644.1"/>
    <property type="molecule type" value="Genomic_DNA"/>
</dbReference>
<dbReference type="SUPFAM" id="SSF101386">
    <property type="entry name" value="all-alpha NTP pyrophosphatases"/>
    <property type="match status" value="1"/>
</dbReference>
<name>A0A1H1ZD45_9MICO</name>
<evidence type="ECO:0000313" key="1">
    <source>
        <dbReference type="EMBL" id="SDT31644.1"/>
    </source>
</evidence>
<dbReference type="GO" id="GO:0016787">
    <property type="term" value="F:hydrolase activity"/>
    <property type="evidence" value="ECO:0007669"/>
    <property type="project" value="UniProtKB-KW"/>
</dbReference>
<dbReference type="Gene3D" id="1.10.287.1080">
    <property type="entry name" value="MazG-like"/>
    <property type="match status" value="1"/>
</dbReference>
<evidence type="ECO:0000313" key="2">
    <source>
        <dbReference type="Proteomes" id="UP000181956"/>
    </source>
</evidence>
<dbReference type="Proteomes" id="UP000181956">
    <property type="component" value="Chromosome I"/>
</dbReference>
<dbReference type="STRING" id="412690.SAMN04489834_3414"/>
<proteinExistence type="predicted"/>
<keyword evidence="1" id="KW-0378">Hydrolase</keyword>
<dbReference type="AlphaFoldDB" id="A0A1H1ZD45"/>
<organism evidence="1 2">
    <name type="scientific">Microterricola viridarii</name>
    <dbReference type="NCBI Taxonomy" id="412690"/>
    <lineage>
        <taxon>Bacteria</taxon>
        <taxon>Bacillati</taxon>
        <taxon>Actinomycetota</taxon>
        <taxon>Actinomycetes</taxon>
        <taxon>Micrococcales</taxon>
        <taxon>Microbacteriaceae</taxon>
        <taxon>Microterricola</taxon>
    </lineage>
</organism>
<sequence length="99" mass="10247">MAPAPSGNGRVWDAQQVLLGLIGDVGDLAKAVQGAEGWRAPDDVSGRLSHELSDCLWSLLTLADKLGVDLEASFLATMGELEQRLKASPAGDTAEASGT</sequence>